<reference evidence="2 3" key="1">
    <citation type="journal article" date="2024" name="Science">
        <title>Giant polyketide synthase enzymes in the biosynthesis of giant marine polyether toxins.</title>
        <authorList>
            <person name="Fallon T.R."/>
            <person name="Shende V.V."/>
            <person name="Wierzbicki I.H."/>
            <person name="Pendleton A.L."/>
            <person name="Watervoot N.F."/>
            <person name="Auber R.P."/>
            <person name="Gonzalez D.J."/>
            <person name="Wisecaver J.H."/>
            <person name="Moore B.S."/>
        </authorList>
    </citation>
    <scope>NUCLEOTIDE SEQUENCE [LARGE SCALE GENOMIC DNA]</scope>
    <source>
        <strain evidence="2 3">12B1</strain>
    </source>
</reference>
<sequence length="317" mass="34806">MGGSQQRFRSSKQQQWLLASIMSWIMAACAARGIPLPLDHELRLDRSSLCRAVEVLAVRASRPFATGLATLLELFSRVLLLLLFAALSVTPKRRAEIIERVRVRLSEHVQRIQHLGLAHLIVEKQRRRRASSPSRAHERALIEARPHVLVVGDEGVGKSTVIRALRARSDAAGFRIAEGIDETVAPQCYADVRVCVVVWEAALQNALPTYVRQYNEHVDLAAGTSAASMAQRHTLVVCNKTDLLPCPIPHIKGLRSSLPFIAISASRGTNLLDLWEMIRSRLEDEPDEMPADGSPAPSNGTAATSESLSTRAEPATD</sequence>
<dbReference type="PROSITE" id="PS00675">
    <property type="entry name" value="SIGMA54_INTERACT_1"/>
    <property type="match status" value="1"/>
</dbReference>
<evidence type="ECO:0000313" key="2">
    <source>
        <dbReference type="EMBL" id="KAL1514722.1"/>
    </source>
</evidence>
<gene>
    <name evidence="2" type="ORF">AB1Y20_003809</name>
</gene>
<dbReference type="PROSITE" id="PS51257">
    <property type="entry name" value="PROKAR_LIPOPROTEIN"/>
    <property type="match status" value="1"/>
</dbReference>
<evidence type="ECO:0000256" key="1">
    <source>
        <dbReference type="SAM" id="MobiDB-lite"/>
    </source>
</evidence>
<dbReference type="EMBL" id="JBGBPQ010000012">
    <property type="protein sequence ID" value="KAL1514722.1"/>
    <property type="molecule type" value="Genomic_DNA"/>
</dbReference>
<dbReference type="InterPro" id="IPR027417">
    <property type="entry name" value="P-loop_NTPase"/>
</dbReference>
<organism evidence="2 3">
    <name type="scientific">Prymnesium parvum</name>
    <name type="common">Toxic golden alga</name>
    <dbReference type="NCBI Taxonomy" id="97485"/>
    <lineage>
        <taxon>Eukaryota</taxon>
        <taxon>Haptista</taxon>
        <taxon>Haptophyta</taxon>
        <taxon>Prymnesiophyceae</taxon>
        <taxon>Prymnesiales</taxon>
        <taxon>Prymnesiaceae</taxon>
        <taxon>Prymnesium</taxon>
    </lineage>
</organism>
<dbReference type="Gene3D" id="3.40.50.300">
    <property type="entry name" value="P-loop containing nucleotide triphosphate hydrolases"/>
    <property type="match status" value="1"/>
</dbReference>
<dbReference type="SUPFAM" id="SSF52540">
    <property type="entry name" value="P-loop containing nucleoside triphosphate hydrolases"/>
    <property type="match status" value="1"/>
</dbReference>
<accession>A0AB34J5V5</accession>
<evidence type="ECO:0000313" key="3">
    <source>
        <dbReference type="Proteomes" id="UP001515480"/>
    </source>
</evidence>
<dbReference type="InterPro" id="IPR025662">
    <property type="entry name" value="Sigma_54_int_dom_ATP-bd_1"/>
</dbReference>
<proteinExistence type="predicted"/>
<protein>
    <submittedName>
        <fullName evidence="2">Uncharacterized protein</fullName>
    </submittedName>
</protein>
<dbReference type="Proteomes" id="UP001515480">
    <property type="component" value="Unassembled WGS sequence"/>
</dbReference>
<feature type="region of interest" description="Disordered" evidence="1">
    <location>
        <begin position="283"/>
        <end position="317"/>
    </location>
</feature>
<comment type="caution">
    <text evidence="2">The sequence shown here is derived from an EMBL/GenBank/DDBJ whole genome shotgun (WGS) entry which is preliminary data.</text>
</comment>
<dbReference type="AlphaFoldDB" id="A0AB34J5V5"/>
<name>A0AB34J5V5_PRYPA</name>
<feature type="compositionally biased region" description="Polar residues" evidence="1">
    <location>
        <begin position="296"/>
        <end position="310"/>
    </location>
</feature>
<keyword evidence="3" id="KW-1185">Reference proteome</keyword>